<dbReference type="PRINTS" id="PR00081">
    <property type="entry name" value="GDHRDH"/>
</dbReference>
<comment type="caution">
    <text evidence="5">The sequence shown here is derived from an EMBL/GenBank/DDBJ whole genome shotgun (WGS) entry which is preliminary data.</text>
</comment>
<accession>A0A9P0VXE5</accession>
<dbReference type="GO" id="GO:0050664">
    <property type="term" value="F:oxidoreductase activity, acting on NAD(P)H, oxygen as acceptor"/>
    <property type="evidence" value="ECO:0007669"/>
    <property type="project" value="TreeGrafter"/>
</dbReference>
<dbReference type="InterPro" id="IPR002347">
    <property type="entry name" value="SDR_fam"/>
</dbReference>
<dbReference type="PANTHER" id="PTHR43008:SF8">
    <property type="entry name" value="BENZIL REDUCTASE ((S)-BENZOIN FORMING) IRC24"/>
    <property type="match status" value="1"/>
</dbReference>
<proteinExistence type="inferred from homology"/>
<evidence type="ECO:0000256" key="2">
    <source>
        <dbReference type="ARBA" id="ARBA00022857"/>
    </source>
</evidence>
<gene>
    <name evidence="5" type="ORF">CLIB1423_04S06876</name>
</gene>
<dbReference type="EMBL" id="CAKXYY010000004">
    <property type="protein sequence ID" value="CAH2351828.1"/>
    <property type="molecule type" value="Genomic_DNA"/>
</dbReference>
<evidence type="ECO:0000256" key="3">
    <source>
        <dbReference type="ARBA" id="ARBA00023002"/>
    </source>
</evidence>
<evidence type="ECO:0000313" key="6">
    <source>
        <dbReference type="Proteomes" id="UP000837801"/>
    </source>
</evidence>
<comment type="similarity">
    <text evidence="1 4">Belongs to the short-chain dehydrogenases/reductases (SDR) family.</text>
</comment>
<dbReference type="PANTHER" id="PTHR43008">
    <property type="entry name" value="BENZIL REDUCTASE"/>
    <property type="match status" value="1"/>
</dbReference>
<dbReference type="Gene3D" id="3.40.50.720">
    <property type="entry name" value="NAD(P)-binding Rossmann-like Domain"/>
    <property type="match status" value="1"/>
</dbReference>
<dbReference type="PRINTS" id="PR00080">
    <property type="entry name" value="SDRFAMILY"/>
</dbReference>
<keyword evidence="2" id="KW-0521">NADP</keyword>
<dbReference type="InterPro" id="IPR020904">
    <property type="entry name" value="Sc_DH/Rdtase_CS"/>
</dbReference>
<dbReference type="SUPFAM" id="SSF51735">
    <property type="entry name" value="NAD(P)-binding Rossmann-fold domains"/>
    <property type="match status" value="1"/>
</dbReference>
<keyword evidence="6" id="KW-1185">Reference proteome</keyword>
<dbReference type="FunFam" id="3.40.50.720:FF:000281">
    <property type="entry name" value="Uncharacterized oxidoreductase YIR035C"/>
    <property type="match status" value="1"/>
</dbReference>
<name>A0A9P0VXE5_9ASCO</name>
<protein>
    <submittedName>
        <fullName evidence="5">Uncharacterized oxidoreductase</fullName>
    </submittedName>
</protein>
<dbReference type="InterPro" id="IPR036291">
    <property type="entry name" value="NAD(P)-bd_dom_sf"/>
</dbReference>
<dbReference type="PROSITE" id="PS00061">
    <property type="entry name" value="ADH_SHORT"/>
    <property type="match status" value="1"/>
</dbReference>
<dbReference type="OrthoDB" id="153074at2759"/>
<sequence>MISTSYILPLLTSSFLTGIGLSIAEILLNSSPDTRLIAIVRNSSSLEPLIKRFGPGRIGVCLGDVTEAETSQNAVKLAISSFGQLDTIIANAGVLDPVGPISEAVVENWKSLYDVNFFSVVDLVVAALPELRKAASGKVIAVSSGASTKSYDGWAAYGSSKAALNHFIQSVAEEEAEHGVNAISVAPGVVNTSMQEDIREKFGSNMKPEALQRFLDLHKNGDLLEPEVPAKVYADLAINGWNSKINGGYWRYNDEVLN</sequence>
<dbReference type="Pfam" id="PF00106">
    <property type="entry name" value="adh_short"/>
    <property type="match status" value="1"/>
</dbReference>
<evidence type="ECO:0000256" key="1">
    <source>
        <dbReference type="ARBA" id="ARBA00006484"/>
    </source>
</evidence>
<dbReference type="Proteomes" id="UP000837801">
    <property type="component" value="Unassembled WGS sequence"/>
</dbReference>
<keyword evidence="3" id="KW-0560">Oxidoreductase</keyword>
<dbReference type="AlphaFoldDB" id="A0A9P0VXE5"/>
<reference evidence="5" key="1">
    <citation type="submission" date="2022-03" db="EMBL/GenBank/DDBJ databases">
        <authorList>
            <person name="Legras J.-L."/>
            <person name="Devillers H."/>
            <person name="Grondin C."/>
        </authorList>
    </citation>
    <scope>NUCLEOTIDE SEQUENCE</scope>
    <source>
        <strain evidence="5">CLIB 1423</strain>
    </source>
</reference>
<evidence type="ECO:0000313" key="5">
    <source>
        <dbReference type="EMBL" id="CAH2351828.1"/>
    </source>
</evidence>
<evidence type="ECO:0000256" key="4">
    <source>
        <dbReference type="RuleBase" id="RU000363"/>
    </source>
</evidence>
<organism evidence="5 6">
    <name type="scientific">[Candida] railenensis</name>
    <dbReference type="NCBI Taxonomy" id="45579"/>
    <lineage>
        <taxon>Eukaryota</taxon>
        <taxon>Fungi</taxon>
        <taxon>Dikarya</taxon>
        <taxon>Ascomycota</taxon>
        <taxon>Saccharomycotina</taxon>
        <taxon>Pichiomycetes</taxon>
        <taxon>Debaryomycetaceae</taxon>
        <taxon>Kurtzmaniella</taxon>
    </lineage>
</organism>